<feature type="transmembrane region" description="Helical" evidence="8">
    <location>
        <begin position="20"/>
        <end position="42"/>
    </location>
</feature>
<dbReference type="PANTHER" id="PTHR37819:SF1">
    <property type="entry name" value="PROTEIN PSIE"/>
    <property type="match status" value="1"/>
</dbReference>
<evidence type="ECO:0000256" key="6">
    <source>
        <dbReference type="ARBA" id="ARBA00022989"/>
    </source>
</evidence>
<dbReference type="PANTHER" id="PTHR37819">
    <property type="entry name" value="PROTEIN PSIE"/>
    <property type="match status" value="1"/>
</dbReference>
<organism evidence="9 10">
    <name type="scientific">endosymbiont of Lamellibrachia luymesi</name>
    <dbReference type="NCBI Taxonomy" id="2200907"/>
    <lineage>
        <taxon>Bacteria</taxon>
        <taxon>Pseudomonadati</taxon>
        <taxon>Pseudomonadota</taxon>
        <taxon>Gammaproteobacteria</taxon>
        <taxon>sulfur-oxidizing symbionts</taxon>
    </lineage>
</organism>
<comment type="subcellular location">
    <subcellularLocation>
        <location evidence="1">Cell inner membrane</location>
        <topology evidence="1">Multi-pass membrane protein</topology>
    </subcellularLocation>
</comment>
<keyword evidence="5 8" id="KW-0812">Transmembrane</keyword>
<dbReference type="Proteomes" id="UP000255508">
    <property type="component" value="Unassembled WGS sequence"/>
</dbReference>
<proteinExistence type="inferred from homology"/>
<dbReference type="AlphaFoldDB" id="A0A370DVY1"/>
<protein>
    <recommendedName>
        <fullName evidence="3">Protein PsiE</fullName>
    </recommendedName>
</protein>
<comment type="similarity">
    <text evidence="2">Belongs to the PsiE family.</text>
</comment>
<keyword evidence="4" id="KW-1003">Cell membrane</keyword>
<keyword evidence="6 8" id="KW-1133">Transmembrane helix</keyword>
<feature type="transmembrane region" description="Helical" evidence="8">
    <location>
        <begin position="106"/>
        <end position="126"/>
    </location>
</feature>
<evidence type="ECO:0000256" key="7">
    <source>
        <dbReference type="ARBA" id="ARBA00023136"/>
    </source>
</evidence>
<evidence type="ECO:0000256" key="1">
    <source>
        <dbReference type="ARBA" id="ARBA00004429"/>
    </source>
</evidence>
<reference evidence="9 10" key="1">
    <citation type="journal article" date="2018" name="ISME J.">
        <title>Endosymbiont genomes yield clues of tubeworm success.</title>
        <authorList>
            <person name="Li Y."/>
            <person name="Liles M.R."/>
            <person name="Halanych K.M."/>
        </authorList>
    </citation>
    <scope>NUCLEOTIDE SEQUENCE [LARGE SCALE GENOMIC DNA]</scope>
    <source>
        <strain evidence="9">A1422</strain>
    </source>
</reference>
<gene>
    <name evidence="9" type="ORF">DIZ79_10880</name>
</gene>
<dbReference type="GO" id="GO:0016036">
    <property type="term" value="P:cellular response to phosphate starvation"/>
    <property type="evidence" value="ECO:0007669"/>
    <property type="project" value="InterPro"/>
</dbReference>
<feature type="transmembrane region" description="Helical" evidence="8">
    <location>
        <begin position="78"/>
        <end position="94"/>
    </location>
</feature>
<dbReference type="GO" id="GO:0005886">
    <property type="term" value="C:plasma membrane"/>
    <property type="evidence" value="ECO:0007669"/>
    <property type="project" value="UniProtKB-SubCell"/>
</dbReference>
<dbReference type="PIRSF" id="PIRSF029598">
    <property type="entry name" value="PsiE"/>
    <property type="match status" value="1"/>
</dbReference>
<evidence type="ECO:0000256" key="2">
    <source>
        <dbReference type="ARBA" id="ARBA00005632"/>
    </source>
</evidence>
<dbReference type="Pfam" id="PF06146">
    <property type="entry name" value="PsiE"/>
    <property type="match status" value="1"/>
</dbReference>
<evidence type="ECO:0000313" key="10">
    <source>
        <dbReference type="Proteomes" id="UP000255508"/>
    </source>
</evidence>
<dbReference type="InterPro" id="IPR009315">
    <property type="entry name" value="P_starv_induced_PsiE"/>
</dbReference>
<accession>A0A370DVY1</accession>
<evidence type="ECO:0000256" key="8">
    <source>
        <dbReference type="SAM" id="Phobius"/>
    </source>
</evidence>
<dbReference type="EMBL" id="QFXD01000196">
    <property type="protein sequence ID" value="RDH89803.1"/>
    <property type="molecule type" value="Genomic_DNA"/>
</dbReference>
<evidence type="ECO:0000256" key="3">
    <source>
        <dbReference type="ARBA" id="ARBA00021903"/>
    </source>
</evidence>
<comment type="caution">
    <text evidence="9">The sequence shown here is derived from an EMBL/GenBank/DDBJ whole genome shotgun (WGS) entry which is preliminary data.</text>
</comment>
<name>A0A370DVY1_9GAMM</name>
<dbReference type="InterPro" id="IPR020948">
    <property type="entry name" value="P_starv_induced_PsiE-like"/>
</dbReference>
<sequence>MSENEHFNKIEKAGDFMVEMFHTVGLFVIGVTVIWSSVTVYLEMISHGHATLKDILLLFIYLELGAMVGIYFKTRRMPVQFLIYIAVTALTRLLTIDIKTMPSEMILTLTGAILMLTFAILVLRYGNSKLGSKQDEF</sequence>
<keyword evidence="7 8" id="KW-0472">Membrane</keyword>
<feature type="transmembrane region" description="Helical" evidence="8">
    <location>
        <begin position="54"/>
        <end position="72"/>
    </location>
</feature>
<evidence type="ECO:0000256" key="5">
    <source>
        <dbReference type="ARBA" id="ARBA00022692"/>
    </source>
</evidence>
<evidence type="ECO:0000256" key="4">
    <source>
        <dbReference type="ARBA" id="ARBA00022475"/>
    </source>
</evidence>
<evidence type="ECO:0000313" key="9">
    <source>
        <dbReference type="EMBL" id="RDH89803.1"/>
    </source>
</evidence>